<keyword evidence="4" id="KW-1185">Reference proteome</keyword>
<dbReference type="RefSeq" id="WP_201938241.1">
    <property type="nucleotide sequence ID" value="NZ_JAERSG010000004.1"/>
</dbReference>
<keyword evidence="2" id="KW-1133">Transmembrane helix</keyword>
<dbReference type="EMBL" id="JAERSG010000004">
    <property type="protein sequence ID" value="MBL0748851.1"/>
    <property type="molecule type" value="Genomic_DNA"/>
</dbReference>
<proteinExistence type="predicted"/>
<protein>
    <submittedName>
        <fullName evidence="3">Uncharacterized protein</fullName>
    </submittedName>
</protein>
<evidence type="ECO:0000256" key="2">
    <source>
        <dbReference type="SAM" id="Phobius"/>
    </source>
</evidence>
<gene>
    <name evidence="3" type="ORF">JI751_14615</name>
</gene>
<evidence type="ECO:0000256" key="1">
    <source>
        <dbReference type="SAM" id="MobiDB-lite"/>
    </source>
</evidence>
<feature type="region of interest" description="Disordered" evidence="1">
    <location>
        <begin position="59"/>
        <end position="81"/>
    </location>
</feature>
<sequence>MSDLETRLRDTLTERAGAAPDAIGLAAGARRRLRRRRTTWAVVTAAVVAAAVPLGLTQLAPSPDRTDRVADTPTATSGLPDSVIETGYRAESWHDVTFEVPVDWGYGSPMAWCAGDANTPQPVLQRPGTLSPTIACTPTSGYGVTFGSLIAASFNPSHSSGAVWEYDGAGGDAATYPEGAWLGVWFDDDVIVTVATPDRAATRRIVDSIETFTGADPNRCPATLGEAEAARGSEPFDTFSICRYGPDEQLEASRKLIGVEGRAAQDTIFSSPRRTGDYDCPTEDDLSRTALLSGGGYVATAVTGASCPGWNGLFMSGVVRDLTPEAQRHLDLSQRPVEE</sequence>
<organism evidence="3 4">
    <name type="scientific">Nocardioides baculatus</name>
    <dbReference type="NCBI Taxonomy" id="2801337"/>
    <lineage>
        <taxon>Bacteria</taxon>
        <taxon>Bacillati</taxon>
        <taxon>Actinomycetota</taxon>
        <taxon>Actinomycetes</taxon>
        <taxon>Propionibacteriales</taxon>
        <taxon>Nocardioidaceae</taxon>
        <taxon>Nocardioides</taxon>
    </lineage>
</organism>
<name>A0ABS1LEB4_9ACTN</name>
<evidence type="ECO:0000313" key="3">
    <source>
        <dbReference type="EMBL" id="MBL0748851.1"/>
    </source>
</evidence>
<comment type="caution">
    <text evidence="3">The sequence shown here is derived from an EMBL/GenBank/DDBJ whole genome shotgun (WGS) entry which is preliminary data.</text>
</comment>
<feature type="transmembrane region" description="Helical" evidence="2">
    <location>
        <begin position="40"/>
        <end position="60"/>
    </location>
</feature>
<keyword evidence="2" id="KW-0472">Membrane</keyword>
<keyword evidence="2" id="KW-0812">Transmembrane</keyword>
<reference evidence="3 4" key="1">
    <citation type="submission" date="2021-01" db="EMBL/GenBank/DDBJ databases">
        <title>Genome seq and assembly of Nocardiodes sp. G10.</title>
        <authorList>
            <person name="Chhetri G."/>
        </authorList>
    </citation>
    <scope>NUCLEOTIDE SEQUENCE [LARGE SCALE GENOMIC DNA]</scope>
    <source>
        <strain evidence="3 4">G10</strain>
    </source>
</reference>
<evidence type="ECO:0000313" key="4">
    <source>
        <dbReference type="Proteomes" id="UP000636918"/>
    </source>
</evidence>
<dbReference type="Proteomes" id="UP000636918">
    <property type="component" value="Unassembled WGS sequence"/>
</dbReference>
<accession>A0ABS1LEB4</accession>